<evidence type="ECO:0000256" key="3">
    <source>
        <dbReference type="ARBA" id="ARBA00022475"/>
    </source>
</evidence>
<evidence type="ECO:0000259" key="8">
    <source>
        <dbReference type="PROSITE" id="PS50928"/>
    </source>
</evidence>
<dbReference type="Gene3D" id="1.10.3720.10">
    <property type="entry name" value="MetI-like"/>
    <property type="match status" value="1"/>
</dbReference>
<keyword evidence="10" id="KW-1185">Reference proteome</keyword>
<comment type="similarity">
    <text evidence="7">Belongs to the binding-protein-dependent transport system permease family.</text>
</comment>
<dbReference type="PROSITE" id="PS50928">
    <property type="entry name" value="ABC_TM1"/>
    <property type="match status" value="1"/>
</dbReference>
<feature type="transmembrane region" description="Helical" evidence="7">
    <location>
        <begin position="80"/>
        <end position="99"/>
    </location>
</feature>
<evidence type="ECO:0000313" key="10">
    <source>
        <dbReference type="Proteomes" id="UP000295632"/>
    </source>
</evidence>
<feature type="transmembrane region" description="Helical" evidence="7">
    <location>
        <begin position="111"/>
        <end position="132"/>
    </location>
</feature>
<keyword evidence="2 7" id="KW-0813">Transport</keyword>
<dbReference type="OrthoDB" id="9810086at2"/>
<dbReference type="InterPro" id="IPR035906">
    <property type="entry name" value="MetI-like_sf"/>
</dbReference>
<feature type="transmembrane region" description="Helical" evidence="7">
    <location>
        <begin position="138"/>
        <end position="159"/>
    </location>
</feature>
<feature type="transmembrane region" description="Helical" evidence="7">
    <location>
        <begin position="185"/>
        <end position="207"/>
    </location>
</feature>
<sequence length="297" mass="33866">MAMVNRSKGEKVFDAFNLIFIMVFSLIILYPLLYVVLASFSNPAELYKNPLLFWPQGFNVESYKLVFENPDIWIGFRNSFIYTFVGTFINILMTVLAAYPLSRRDFFGRGIFTFLFTFTMFFSGGLIPMYLVNSSLGLVGSMWALVLPGAISVFNMIIMRTYFQTRIPRELEESAFMDGCNDIKLLIKIVLPLSAPIIAVMVLFYGVGHWNNYFDALIYLSDRNQFPLQLFLREILVKEEMENMLQSASDTGYADRMLAKEGVKYAVVVVSALPLLILYPLLSKFFEKGILVGSIKG</sequence>
<evidence type="ECO:0000256" key="1">
    <source>
        <dbReference type="ARBA" id="ARBA00004651"/>
    </source>
</evidence>
<keyword evidence="3" id="KW-1003">Cell membrane</keyword>
<keyword evidence="5 7" id="KW-1133">Transmembrane helix</keyword>
<feature type="transmembrane region" description="Helical" evidence="7">
    <location>
        <begin position="12"/>
        <end position="37"/>
    </location>
</feature>
<dbReference type="InterPro" id="IPR000515">
    <property type="entry name" value="MetI-like"/>
</dbReference>
<dbReference type="AlphaFoldDB" id="A0A4R6UHR5"/>
<evidence type="ECO:0000256" key="4">
    <source>
        <dbReference type="ARBA" id="ARBA00022692"/>
    </source>
</evidence>
<proteinExistence type="inferred from homology"/>
<name>A0A4R6UHR5_9BACI</name>
<feature type="domain" description="ABC transmembrane type-1" evidence="8">
    <location>
        <begin position="76"/>
        <end position="282"/>
    </location>
</feature>
<evidence type="ECO:0000256" key="5">
    <source>
        <dbReference type="ARBA" id="ARBA00022989"/>
    </source>
</evidence>
<evidence type="ECO:0000256" key="7">
    <source>
        <dbReference type="RuleBase" id="RU363032"/>
    </source>
</evidence>
<evidence type="ECO:0000256" key="6">
    <source>
        <dbReference type="ARBA" id="ARBA00023136"/>
    </source>
</evidence>
<dbReference type="SUPFAM" id="SSF161098">
    <property type="entry name" value="MetI-like"/>
    <property type="match status" value="1"/>
</dbReference>
<protein>
    <submittedName>
        <fullName evidence="9">Putative aldouronate transport system permease protein</fullName>
    </submittedName>
</protein>
<comment type="subcellular location">
    <subcellularLocation>
        <location evidence="1 7">Cell membrane</location>
        <topology evidence="1 7">Multi-pass membrane protein</topology>
    </subcellularLocation>
</comment>
<gene>
    <name evidence="9" type="ORF">EV213_101123</name>
</gene>
<feature type="transmembrane region" description="Helical" evidence="7">
    <location>
        <begin position="263"/>
        <end position="282"/>
    </location>
</feature>
<keyword evidence="4 7" id="KW-0812">Transmembrane</keyword>
<dbReference type="Pfam" id="PF00528">
    <property type="entry name" value="BPD_transp_1"/>
    <property type="match status" value="1"/>
</dbReference>
<evidence type="ECO:0000256" key="2">
    <source>
        <dbReference type="ARBA" id="ARBA00022448"/>
    </source>
</evidence>
<dbReference type="EMBL" id="SNYJ01000001">
    <property type="protein sequence ID" value="TDQ42694.1"/>
    <property type="molecule type" value="Genomic_DNA"/>
</dbReference>
<dbReference type="PANTHER" id="PTHR43744">
    <property type="entry name" value="ABC TRANSPORTER PERMEASE PROTEIN MG189-RELATED-RELATED"/>
    <property type="match status" value="1"/>
</dbReference>
<dbReference type="Proteomes" id="UP000295632">
    <property type="component" value="Unassembled WGS sequence"/>
</dbReference>
<evidence type="ECO:0000313" key="9">
    <source>
        <dbReference type="EMBL" id="TDQ42694.1"/>
    </source>
</evidence>
<dbReference type="PANTHER" id="PTHR43744:SF9">
    <property type="entry name" value="POLYGALACTURONAN_RHAMNOGALACTURONAN TRANSPORT SYSTEM PERMEASE PROTEIN YTCP"/>
    <property type="match status" value="1"/>
</dbReference>
<dbReference type="GO" id="GO:0005886">
    <property type="term" value="C:plasma membrane"/>
    <property type="evidence" value="ECO:0007669"/>
    <property type="project" value="UniProtKB-SubCell"/>
</dbReference>
<organism evidence="9 10">
    <name type="scientific">Aureibacillus halotolerans</name>
    <dbReference type="NCBI Taxonomy" id="1508390"/>
    <lineage>
        <taxon>Bacteria</taxon>
        <taxon>Bacillati</taxon>
        <taxon>Bacillota</taxon>
        <taxon>Bacilli</taxon>
        <taxon>Bacillales</taxon>
        <taxon>Bacillaceae</taxon>
        <taxon>Aureibacillus</taxon>
    </lineage>
</organism>
<dbReference type="RefSeq" id="WP_133578536.1">
    <property type="nucleotide sequence ID" value="NZ_SNYJ01000001.1"/>
</dbReference>
<dbReference type="GO" id="GO:0055085">
    <property type="term" value="P:transmembrane transport"/>
    <property type="evidence" value="ECO:0007669"/>
    <property type="project" value="InterPro"/>
</dbReference>
<dbReference type="CDD" id="cd06261">
    <property type="entry name" value="TM_PBP2"/>
    <property type="match status" value="1"/>
</dbReference>
<keyword evidence="6 7" id="KW-0472">Membrane</keyword>
<reference evidence="9 10" key="1">
    <citation type="submission" date="2019-03" db="EMBL/GenBank/DDBJ databases">
        <title>Genomic Encyclopedia of Type Strains, Phase IV (KMG-IV): sequencing the most valuable type-strain genomes for metagenomic binning, comparative biology and taxonomic classification.</title>
        <authorList>
            <person name="Goeker M."/>
        </authorList>
    </citation>
    <scope>NUCLEOTIDE SEQUENCE [LARGE SCALE GENOMIC DNA]</scope>
    <source>
        <strain evidence="9 10">DSM 28697</strain>
    </source>
</reference>
<accession>A0A4R6UHR5</accession>
<comment type="caution">
    <text evidence="9">The sequence shown here is derived from an EMBL/GenBank/DDBJ whole genome shotgun (WGS) entry which is preliminary data.</text>
</comment>